<protein>
    <submittedName>
        <fullName evidence="2">Uncharacterized protein</fullName>
    </submittedName>
</protein>
<evidence type="ECO:0000313" key="3">
    <source>
        <dbReference type="Proteomes" id="UP000813462"/>
    </source>
</evidence>
<evidence type="ECO:0000256" key="1">
    <source>
        <dbReference type="SAM" id="MobiDB-lite"/>
    </source>
</evidence>
<dbReference type="PANTHER" id="PTHR24121">
    <property type="entry name" value="NO MECHANORECEPTOR POTENTIAL C, ISOFORM D-RELATED"/>
    <property type="match status" value="1"/>
</dbReference>
<feature type="region of interest" description="Disordered" evidence="1">
    <location>
        <begin position="92"/>
        <end position="114"/>
    </location>
</feature>
<dbReference type="AlphaFoldDB" id="A0A978U8X7"/>
<proteinExistence type="predicted"/>
<gene>
    <name evidence="2" type="ORF">FEM48_ZijujUnG0064000</name>
</gene>
<name>A0A978U8X7_ZIZJJ</name>
<reference evidence="2" key="1">
    <citation type="journal article" date="2021" name="Front. Plant Sci.">
        <title>Chromosome-Scale Genome Assembly for Chinese Sour Jujube and Insights Into Its Genome Evolution and Domestication Signature.</title>
        <authorList>
            <person name="Shen L.-Y."/>
            <person name="Luo H."/>
            <person name="Wang X.-L."/>
            <person name="Wang X.-M."/>
            <person name="Qiu X.-J."/>
            <person name="Liu H."/>
            <person name="Zhou S.-S."/>
            <person name="Jia K.-H."/>
            <person name="Nie S."/>
            <person name="Bao Y.-T."/>
            <person name="Zhang R.-G."/>
            <person name="Yun Q.-Z."/>
            <person name="Chai Y.-H."/>
            <person name="Lu J.-Y."/>
            <person name="Li Y."/>
            <person name="Zhao S.-W."/>
            <person name="Mao J.-F."/>
            <person name="Jia S.-G."/>
            <person name="Mao Y.-M."/>
        </authorList>
    </citation>
    <scope>NUCLEOTIDE SEQUENCE</scope>
    <source>
        <strain evidence="2">AT0</strain>
        <tissue evidence="2">Leaf</tissue>
    </source>
</reference>
<dbReference type="Gene3D" id="1.25.40.20">
    <property type="entry name" value="Ankyrin repeat-containing domain"/>
    <property type="match status" value="1"/>
</dbReference>
<dbReference type="PANTHER" id="PTHR24121:SF16">
    <property type="entry name" value="NON-SPECIFIC SERINE_THREONINE PROTEIN KINASE"/>
    <property type="match status" value="1"/>
</dbReference>
<dbReference type="EMBL" id="JAEACU010000261">
    <property type="protein sequence ID" value="KAH7510934.1"/>
    <property type="molecule type" value="Genomic_DNA"/>
</dbReference>
<dbReference type="SUPFAM" id="SSF48403">
    <property type="entry name" value="Ankyrin repeat"/>
    <property type="match status" value="1"/>
</dbReference>
<evidence type="ECO:0000313" key="2">
    <source>
        <dbReference type="EMBL" id="KAH7510934.1"/>
    </source>
</evidence>
<dbReference type="Proteomes" id="UP000813462">
    <property type="component" value="Unassembled WGS sequence"/>
</dbReference>
<dbReference type="InterPro" id="IPR036770">
    <property type="entry name" value="Ankyrin_rpt-contain_sf"/>
</dbReference>
<comment type="caution">
    <text evidence="2">The sequence shown here is derived from an EMBL/GenBank/DDBJ whole genome shotgun (WGS) entry which is preliminary data.</text>
</comment>
<accession>A0A978U8X7</accession>
<feature type="compositionally biased region" description="Basic and acidic residues" evidence="1">
    <location>
        <begin position="99"/>
        <end position="114"/>
    </location>
</feature>
<organism evidence="2 3">
    <name type="scientific">Ziziphus jujuba var. spinosa</name>
    <dbReference type="NCBI Taxonomy" id="714518"/>
    <lineage>
        <taxon>Eukaryota</taxon>
        <taxon>Viridiplantae</taxon>
        <taxon>Streptophyta</taxon>
        <taxon>Embryophyta</taxon>
        <taxon>Tracheophyta</taxon>
        <taxon>Spermatophyta</taxon>
        <taxon>Magnoliopsida</taxon>
        <taxon>eudicotyledons</taxon>
        <taxon>Gunneridae</taxon>
        <taxon>Pentapetalae</taxon>
        <taxon>rosids</taxon>
        <taxon>fabids</taxon>
        <taxon>Rosales</taxon>
        <taxon>Rhamnaceae</taxon>
        <taxon>Paliureae</taxon>
        <taxon>Ziziphus</taxon>
    </lineage>
</organism>
<sequence>MAGHMNIVELLVQNMSPEDLEITDDDGFTALAVAIISNATRRIAECMVGKNARILTIKGYNMLPVAMAFRYGHKELGRYLYLVSLKDCPNDLPSSDQPPKAEDHENGGDHKNGDRTTLMLSMSSRFVVGQMLFPVIRDFTSAKIAWET</sequence>